<sequence length="477" mass="51965">MKHYDVIVIGTGPAGQKGAIQAAKLGKKVAIIEKNNVLGGAQINTGTIPSKTLREAVIQLTGTNRRGLFGEAYRVKKNITVADLMAASQNVIRHEWDVIRGQFERNNIDLIWGAAHFEGPNLLQIVRENETEMLTADKFLVAVGTRPARPDNIPFNGRTVMTSDELLKLDRLPKTMIVVGGGVIGTEYASIMATLGVRVTLVEGRHQVLGFLDQEIAGAFQYFLRQEGITLRLGEKVSAIREVEHDRGVGDTNGNGKGELVQAELESGKKLHAETLLYAVGRQGVCGILGLDNVGITFDDRERLKVTDNYQTNVEHVYAAGDVIGFPALASTSMEQGRRAICHAFGQDVGNYNTALFPYGIYAVPEISMVGKTEEQLTEDGIPYEAGIAGYKELARGKILGDEDGMLKMLIHQETHEILGVHVMGTQATELIHIGQAVMALNGTAEFFINNVFNFPTLAEAYKVAAYNGLNKLAHIR</sequence>
<feature type="domain" description="FAD/NAD(P)-binding" evidence="15">
    <location>
        <begin position="4"/>
        <end position="337"/>
    </location>
</feature>
<evidence type="ECO:0000256" key="10">
    <source>
        <dbReference type="ARBA" id="ARBA00023002"/>
    </source>
</evidence>
<keyword evidence="9" id="KW-0521">NADP</keyword>
<feature type="binding site" evidence="13">
    <location>
        <position position="51"/>
    </location>
    <ligand>
        <name>FAD</name>
        <dbReference type="ChEBI" id="CHEBI:57692"/>
    </ligand>
</feature>
<dbReference type="PRINTS" id="PR00368">
    <property type="entry name" value="FADPNR"/>
</dbReference>
<accession>A0A7X0H452</accession>
<reference evidence="16 17" key="1">
    <citation type="submission" date="2020-08" db="EMBL/GenBank/DDBJ databases">
        <title>Genomic Encyclopedia of Type Strains, Phase IV (KMG-IV): sequencing the most valuable type-strain genomes for metagenomic binning, comparative biology and taxonomic classification.</title>
        <authorList>
            <person name="Goeker M."/>
        </authorList>
    </citation>
    <scope>NUCLEOTIDE SEQUENCE [LARGE SCALE GENOMIC DNA]</scope>
    <source>
        <strain evidence="16 17">DSM 103725</strain>
    </source>
</reference>
<comment type="function">
    <text evidence="1">Conversion of NADPH, generated by peripheral catabolic pathways, to NADH, which can enter the respiratory chain for energy generation.</text>
</comment>
<evidence type="ECO:0000256" key="4">
    <source>
        <dbReference type="ARBA" id="ARBA00012772"/>
    </source>
</evidence>
<evidence type="ECO:0000256" key="9">
    <source>
        <dbReference type="ARBA" id="ARBA00022857"/>
    </source>
</evidence>
<evidence type="ECO:0000313" key="16">
    <source>
        <dbReference type="EMBL" id="MBB6428948.1"/>
    </source>
</evidence>
<keyword evidence="13" id="KW-0547">Nucleotide-binding</keyword>
<comment type="subcellular location">
    <subcellularLocation>
        <location evidence="2">Cytoplasm</location>
    </subcellularLocation>
</comment>
<dbReference type="GO" id="GO:0004148">
    <property type="term" value="F:dihydrolipoyl dehydrogenase (NADH) activity"/>
    <property type="evidence" value="ECO:0007669"/>
    <property type="project" value="TreeGrafter"/>
</dbReference>
<protein>
    <recommendedName>
        <fullName evidence="5">Soluble pyridine nucleotide transhydrogenase</fullName>
        <ecNumber evidence="4">1.6.1.1</ecNumber>
    </recommendedName>
    <alternativeName>
        <fullName evidence="12">NAD(P)(+) transhydrogenase [B-specific]</fullName>
    </alternativeName>
</protein>
<dbReference type="Proteomes" id="UP000541810">
    <property type="component" value="Unassembled WGS sequence"/>
</dbReference>
<dbReference type="InterPro" id="IPR036188">
    <property type="entry name" value="FAD/NAD-bd_sf"/>
</dbReference>
<comment type="caution">
    <text evidence="16">The sequence shown here is derived from an EMBL/GenBank/DDBJ whole genome shotgun (WGS) entry which is preliminary data.</text>
</comment>
<dbReference type="AlphaFoldDB" id="A0A7X0H452"/>
<dbReference type="NCBIfam" id="NF003585">
    <property type="entry name" value="PRK05249.1"/>
    <property type="match status" value="1"/>
</dbReference>
<dbReference type="EC" id="1.6.1.1" evidence="4"/>
<dbReference type="GO" id="GO:0003957">
    <property type="term" value="F:NAD(P)+ transhydrogenase (Si-specific) activity"/>
    <property type="evidence" value="ECO:0007669"/>
    <property type="project" value="UniProtKB-EC"/>
</dbReference>
<gene>
    <name evidence="16" type="ORF">HNQ40_000754</name>
</gene>
<organism evidence="16 17">
    <name type="scientific">Algisphaera agarilytica</name>
    <dbReference type="NCBI Taxonomy" id="1385975"/>
    <lineage>
        <taxon>Bacteria</taxon>
        <taxon>Pseudomonadati</taxon>
        <taxon>Planctomycetota</taxon>
        <taxon>Phycisphaerae</taxon>
        <taxon>Phycisphaerales</taxon>
        <taxon>Phycisphaeraceae</taxon>
        <taxon>Algisphaera</taxon>
    </lineage>
</organism>
<evidence type="ECO:0000256" key="5">
    <source>
        <dbReference type="ARBA" id="ARBA00016603"/>
    </source>
</evidence>
<evidence type="ECO:0000256" key="7">
    <source>
        <dbReference type="ARBA" id="ARBA00022630"/>
    </source>
</evidence>
<dbReference type="PANTHER" id="PTHR22912:SF93">
    <property type="entry name" value="SOLUBLE PYRIDINE NUCLEOTIDE TRANSHYDROGENASE"/>
    <property type="match status" value="1"/>
</dbReference>
<evidence type="ECO:0000256" key="1">
    <source>
        <dbReference type="ARBA" id="ARBA00002842"/>
    </source>
</evidence>
<dbReference type="Pfam" id="PF02852">
    <property type="entry name" value="Pyr_redox_dim"/>
    <property type="match status" value="1"/>
</dbReference>
<feature type="domain" description="Pyridine nucleotide-disulphide oxidoreductase dimerisation" evidence="14">
    <location>
        <begin position="358"/>
        <end position="465"/>
    </location>
</feature>
<evidence type="ECO:0000256" key="6">
    <source>
        <dbReference type="ARBA" id="ARBA00022490"/>
    </source>
</evidence>
<dbReference type="PIRSF" id="PIRSF000350">
    <property type="entry name" value="Mercury_reductase_MerA"/>
    <property type="match status" value="1"/>
</dbReference>
<dbReference type="InterPro" id="IPR023753">
    <property type="entry name" value="FAD/NAD-binding_dom"/>
</dbReference>
<dbReference type="RefSeq" id="WP_184676533.1">
    <property type="nucleotide sequence ID" value="NZ_JACHGY010000001.1"/>
</dbReference>
<evidence type="ECO:0000256" key="3">
    <source>
        <dbReference type="ARBA" id="ARBA00007532"/>
    </source>
</evidence>
<evidence type="ECO:0000256" key="12">
    <source>
        <dbReference type="ARBA" id="ARBA00031183"/>
    </source>
</evidence>
<dbReference type="Gene3D" id="3.30.390.30">
    <property type="match status" value="1"/>
</dbReference>
<dbReference type="GO" id="GO:0005829">
    <property type="term" value="C:cytosol"/>
    <property type="evidence" value="ECO:0007669"/>
    <property type="project" value="TreeGrafter"/>
</dbReference>
<comment type="cofactor">
    <cofactor evidence="13">
        <name>FAD</name>
        <dbReference type="ChEBI" id="CHEBI:57692"/>
    </cofactor>
    <text evidence="13">Binds 1 FAD per subunit.</text>
</comment>
<dbReference type="InterPro" id="IPR050151">
    <property type="entry name" value="Class-I_Pyr_Nuc-Dis_Oxidored"/>
</dbReference>
<feature type="binding site" evidence="13">
    <location>
        <position position="322"/>
    </location>
    <ligand>
        <name>FAD</name>
        <dbReference type="ChEBI" id="CHEBI:57692"/>
    </ligand>
</feature>
<feature type="binding site" evidence="13">
    <location>
        <position position="203"/>
    </location>
    <ligand>
        <name>NAD(+)</name>
        <dbReference type="ChEBI" id="CHEBI:57540"/>
    </ligand>
</feature>
<dbReference type="Pfam" id="PF07992">
    <property type="entry name" value="Pyr_redox_2"/>
    <property type="match status" value="1"/>
</dbReference>
<feature type="binding site" evidence="13">
    <location>
        <position position="281"/>
    </location>
    <ligand>
        <name>NAD(+)</name>
        <dbReference type="ChEBI" id="CHEBI:57540"/>
    </ligand>
</feature>
<proteinExistence type="inferred from homology"/>
<evidence type="ECO:0000256" key="11">
    <source>
        <dbReference type="ARBA" id="ARBA00023027"/>
    </source>
</evidence>
<dbReference type="SUPFAM" id="SSF55424">
    <property type="entry name" value="FAD/NAD-linked reductases, dimerisation (C-terminal) domain"/>
    <property type="match status" value="1"/>
</dbReference>
<keyword evidence="10 16" id="KW-0560">Oxidoreductase</keyword>
<evidence type="ECO:0000259" key="14">
    <source>
        <dbReference type="Pfam" id="PF02852"/>
    </source>
</evidence>
<dbReference type="InterPro" id="IPR016156">
    <property type="entry name" value="FAD/NAD-linked_Rdtase_dimer_sf"/>
</dbReference>
<dbReference type="GO" id="GO:0006103">
    <property type="term" value="P:2-oxoglutarate metabolic process"/>
    <property type="evidence" value="ECO:0007669"/>
    <property type="project" value="TreeGrafter"/>
</dbReference>
<dbReference type="SUPFAM" id="SSF51905">
    <property type="entry name" value="FAD/NAD(P)-binding domain"/>
    <property type="match status" value="1"/>
</dbReference>
<evidence type="ECO:0000256" key="2">
    <source>
        <dbReference type="ARBA" id="ARBA00004496"/>
    </source>
</evidence>
<name>A0A7X0H452_9BACT</name>
<evidence type="ECO:0000259" key="15">
    <source>
        <dbReference type="Pfam" id="PF07992"/>
    </source>
</evidence>
<keyword evidence="7" id="KW-0285">Flavoprotein</keyword>
<dbReference type="FunFam" id="3.30.390.30:FF:000001">
    <property type="entry name" value="Dihydrolipoyl dehydrogenase"/>
    <property type="match status" value="1"/>
</dbReference>
<dbReference type="InterPro" id="IPR001100">
    <property type="entry name" value="Pyr_nuc-diS_OxRdtase"/>
</dbReference>
<keyword evidence="17" id="KW-1185">Reference proteome</keyword>
<comment type="similarity">
    <text evidence="3">Belongs to the class-I pyridine nucleotide-disulfide oxidoreductase family.</text>
</comment>
<dbReference type="EMBL" id="JACHGY010000001">
    <property type="protein sequence ID" value="MBB6428948.1"/>
    <property type="molecule type" value="Genomic_DNA"/>
</dbReference>
<dbReference type="GO" id="GO:0050660">
    <property type="term" value="F:flavin adenine dinucleotide binding"/>
    <property type="evidence" value="ECO:0007669"/>
    <property type="project" value="TreeGrafter"/>
</dbReference>
<feature type="binding site" evidence="13">
    <location>
        <begin position="180"/>
        <end position="187"/>
    </location>
    <ligand>
        <name>NAD(+)</name>
        <dbReference type="ChEBI" id="CHEBI:57540"/>
    </ligand>
</feature>
<evidence type="ECO:0000256" key="8">
    <source>
        <dbReference type="ARBA" id="ARBA00022827"/>
    </source>
</evidence>
<dbReference type="InterPro" id="IPR004099">
    <property type="entry name" value="Pyr_nucl-diS_OxRdtase_dimer"/>
</dbReference>
<keyword evidence="11 13" id="KW-0520">NAD</keyword>
<evidence type="ECO:0000313" key="17">
    <source>
        <dbReference type="Proteomes" id="UP000541810"/>
    </source>
</evidence>
<dbReference type="Gene3D" id="3.50.50.60">
    <property type="entry name" value="FAD/NAD(P)-binding domain"/>
    <property type="match status" value="2"/>
</dbReference>
<dbReference type="PRINTS" id="PR00411">
    <property type="entry name" value="PNDRDTASEI"/>
</dbReference>
<evidence type="ECO:0000256" key="13">
    <source>
        <dbReference type="PIRSR" id="PIRSR000350-3"/>
    </source>
</evidence>
<keyword evidence="8 13" id="KW-0274">FAD</keyword>
<keyword evidence="6" id="KW-0963">Cytoplasm</keyword>
<dbReference type="PANTHER" id="PTHR22912">
    <property type="entry name" value="DISULFIDE OXIDOREDUCTASE"/>
    <property type="match status" value="1"/>
</dbReference>